<feature type="region of interest" description="Disordered" evidence="1">
    <location>
        <begin position="166"/>
        <end position="196"/>
    </location>
</feature>
<sequence>MEKYWIEQLRKRFSDRQAAAPDGLWEGIETAMRERGALGVVPADGSKRVRTVPLRWRRAVAAAACVAVVAGAGWLYFGQEAEHVAVGGAGTHVTANADKPAADVAGDIGGDVVTASPGTALRRVGERLVAAVSMTGEHVAEVIDKVDSLEHASATAVGTGTVVAEAGGQEKKPAEQGGGSVVVKRNPPRQSGGYRHGDVAMGVDRGHGGGHGSISMAVYGGGTAPFGNSAGGLNTSLLPYAMQQSPMNDKNVVMLLSSADDGYMPTAEGNEVRVKHRQPVKVGMSARFNVARRVSVEAGLNYSYHSSDIASGDDEGGYKTEQKLHFVGVPVSVSYDIWHTDYLEVYASAGGAAEFCVSGKSHTDYISGNEVVRSSDDDVRDTRTQWSVNASAGVQYNFSSLVGIYAEPGVSYYFDNGSNVSTIYKDKPLNFNLNVGLRFTIR</sequence>
<reference evidence="4" key="1">
    <citation type="submission" date="2020-08" db="EMBL/GenBank/DDBJ databases">
        <authorList>
            <person name="Cejkova D."/>
            <person name="Kubasova T."/>
            <person name="Jahodarova E."/>
            <person name="Rychlik I."/>
        </authorList>
    </citation>
    <scope>NUCLEOTIDE SEQUENCE</scope>
    <source>
        <strain evidence="4">An824</strain>
    </source>
</reference>
<name>A0A938WS67_9BACT</name>
<gene>
    <name evidence="4" type="ORF">H6A34_04015</name>
</gene>
<accession>A0A938WS67</accession>
<dbReference type="SUPFAM" id="SSF56925">
    <property type="entry name" value="OMPA-like"/>
    <property type="match status" value="1"/>
</dbReference>
<evidence type="ECO:0000256" key="1">
    <source>
        <dbReference type="SAM" id="MobiDB-lite"/>
    </source>
</evidence>
<evidence type="ECO:0000313" key="5">
    <source>
        <dbReference type="Proteomes" id="UP000706891"/>
    </source>
</evidence>
<organism evidence="4 5">
    <name type="scientific">Marseilla massiliensis</name>
    <dbReference type="NCBI Taxonomy" id="1841864"/>
    <lineage>
        <taxon>Bacteria</taxon>
        <taxon>Pseudomonadati</taxon>
        <taxon>Bacteroidota</taxon>
        <taxon>Bacteroidia</taxon>
        <taxon>Bacteroidales</taxon>
        <taxon>Prevotellaceae</taxon>
        <taxon>Marseilla</taxon>
    </lineage>
</organism>
<keyword evidence="2" id="KW-0812">Transmembrane</keyword>
<comment type="caution">
    <text evidence="4">The sequence shown here is derived from an EMBL/GenBank/DDBJ whole genome shotgun (WGS) entry which is preliminary data.</text>
</comment>
<keyword evidence="2" id="KW-0472">Membrane</keyword>
<proteinExistence type="predicted"/>
<dbReference type="EMBL" id="JACJJG010000011">
    <property type="protein sequence ID" value="MBM6673040.1"/>
    <property type="molecule type" value="Genomic_DNA"/>
</dbReference>
<keyword evidence="5" id="KW-1185">Reference proteome</keyword>
<dbReference type="InterPro" id="IPR011250">
    <property type="entry name" value="OMP/PagP_B-barrel"/>
</dbReference>
<feature type="domain" description="Outer membrane protein beta-barrel" evidence="3">
    <location>
        <begin position="270"/>
        <end position="399"/>
    </location>
</feature>
<evidence type="ECO:0000256" key="2">
    <source>
        <dbReference type="SAM" id="Phobius"/>
    </source>
</evidence>
<protein>
    <submittedName>
        <fullName evidence="4">Porin family protein</fullName>
    </submittedName>
</protein>
<dbReference type="InterPro" id="IPR025665">
    <property type="entry name" value="Beta-barrel_OMP_2"/>
</dbReference>
<dbReference type="RefSeq" id="WP_205103616.1">
    <property type="nucleotide sequence ID" value="NZ_JACJJG010000011.1"/>
</dbReference>
<keyword evidence="2" id="KW-1133">Transmembrane helix</keyword>
<dbReference type="Pfam" id="PF13568">
    <property type="entry name" value="OMP_b-brl_2"/>
    <property type="match status" value="1"/>
</dbReference>
<dbReference type="AlphaFoldDB" id="A0A938WS67"/>
<evidence type="ECO:0000259" key="3">
    <source>
        <dbReference type="Pfam" id="PF13568"/>
    </source>
</evidence>
<dbReference type="Gene3D" id="2.40.160.20">
    <property type="match status" value="1"/>
</dbReference>
<feature type="transmembrane region" description="Helical" evidence="2">
    <location>
        <begin position="56"/>
        <end position="77"/>
    </location>
</feature>
<dbReference type="Proteomes" id="UP000706891">
    <property type="component" value="Unassembled WGS sequence"/>
</dbReference>
<reference evidence="4" key="2">
    <citation type="journal article" date="2021" name="Sci. Rep.">
        <title>The distribution of antibiotic resistance genes in chicken gut microbiota commensals.</title>
        <authorList>
            <person name="Juricova H."/>
            <person name="Matiasovicova J."/>
            <person name="Kubasova T."/>
            <person name="Cejkova D."/>
            <person name="Rychlik I."/>
        </authorList>
    </citation>
    <scope>NUCLEOTIDE SEQUENCE</scope>
    <source>
        <strain evidence="4">An824</strain>
    </source>
</reference>
<evidence type="ECO:0000313" key="4">
    <source>
        <dbReference type="EMBL" id="MBM6673040.1"/>
    </source>
</evidence>